<dbReference type="InterPro" id="IPR001387">
    <property type="entry name" value="Cro/C1-type_HTH"/>
</dbReference>
<feature type="region of interest" description="Disordered" evidence="2">
    <location>
        <begin position="111"/>
        <end position="141"/>
    </location>
</feature>
<sequence>MGTIGQRIKRLRDEKGLSMDAFGKAIGTDSANVSNWEKDRRVPGGKFLIEMSNYCGVSTDWILKGESRSDVEENRYDISPEEYDLIVKLRALDFDNQAEAVEIIERKYARLHKNSQPGQKRSTNSQHGANGEGAAARSETA</sequence>
<gene>
    <name evidence="4" type="ORF">PPOP_0640</name>
</gene>
<dbReference type="Proteomes" id="UP000029453">
    <property type="component" value="Unassembled WGS sequence"/>
</dbReference>
<dbReference type="SUPFAM" id="SSF47413">
    <property type="entry name" value="lambda repressor-like DNA-binding domains"/>
    <property type="match status" value="1"/>
</dbReference>
<dbReference type="PROSITE" id="PS50943">
    <property type="entry name" value="HTH_CROC1"/>
    <property type="match status" value="1"/>
</dbReference>
<dbReference type="SMART" id="SM00530">
    <property type="entry name" value="HTH_XRE"/>
    <property type="match status" value="1"/>
</dbReference>
<dbReference type="AlphaFoldDB" id="M9LFW5"/>
<dbReference type="Pfam" id="PF01381">
    <property type="entry name" value="HTH_3"/>
    <property type="match status" value="1"/>
</dbReference>
<reference evidence="4 5" key="1">
    <citation type="submission" date="2012-10" db="EMBL/GenBank/DDBJ databases">
        <title>Draft Genome Sequence of Paenibacillus popilliae ATCC 14706T.</title>
        <authorList>
            <person name="Iiyama K."/>
            <person name="Mori K."/>
            <person name="Mon H."/>
            <person name="Chieda Y."/>
            <person name="Lee J.M."/>
            <person name="Kusakabe T."/>
            <person name="Tashiro K."/>
            <person name="Asano S."/>
            <person name="Yasunaga-Aoki C."/>
            <person name="Shimizu S."/>
        </authorList>
    </citation>
    <scope>NUCLEOTIDE SEQUENCE [LARGE SCALE GENOMIC DNA]</scope>
    <source>
        <strain evidence="4 5">ATCC 14706</strain>
    </source>
</reference>
<evidence type="ECO:0000256" key="2">
    <source>
        <dbReference type="SAM" id="MobiDB-lite"/>
    </source>
</evidence>
<feature type="compositionally biased region" description="Polar residues" evidence="2">
    <location>
        <begin position="114"/>
        <end position="128"/>
    </location>
</feature>
<comment type="caution">
    <text evidence="4">The sequence shown here is derived from an EMBL/GenBank/DDBJ whole genome shotgun (WGS) entry which is preliminary data.</text>
</comment>
<keyword evidence="1" id="KW-0238">DNA-binding</keyword>
<keyword evidence="5" id="KW-1185">Reference proteome</keyword>
<dbReference type="InterPro" id="IPR010982">
    <property type="entry name" value="Lambda_DNA-bd_dom_sf"/>
</dbReference>
<evidence type="ECO:0000259" key="3">
    <source>
        <dbReference type="PROSITE" id="PS50943"/>
    </source>
</evidence>
<protein>
    <submittedName>
        <fullName evidence="4">Predicted transcriptional regulator</fullName>
    </submittedName>
</protein>
<dbReference type="PANTHER" id="PTHR46558">
    <property type="entry name" value="TRACRIPTIONAL REGULATORY PROTEIN-RELATED-RELATED"/>
    <property type="match status" value="1"/>
</dbReference>
<dbReference type="Gene3D" id="1.10.260.40">
    <property type="entry name" value="lambda repressor-like DNA-binding domains"/>
    <property type="match status" value="1"/>
</dbReference>
<accession>M9LFW5</accession>
<dbReference type="EMBL" id="BALG01000026">
    <property type="protein sequence ID" value="GAC41290.1"/>
    <property type="molecule type" value="Genomic_DNA"/>
</dbReference>
<dbReference type="RefSeq" id="WP_006284590.1">
    <property type="nucleotide sequence ID" value="NZ_BALG01000026.1"/>
</dbReference>
<name>M9LFW5_PAEPP</name>
<dbReference type="CDD" id="cd00093">
    <property type="entry name" value="HTH_XRE"/>
    <property type="match status" value="1"/>
</dbReference>
<dbReference type="OrthoDB" id="2365258at2"/>
<dbReference type="GO" id="GO:0003677">
    <property type="term" value="F:DNA binding"/>
    <property type="evidence" value="ECO:0007669"/>
    <property type="project" value="UniProtKB-KW"/>
</dbReference>
<organism evidence="4 5">
    <name type="scientific">Paenibacillus popilliae ATCC 14706</name>
    <dbReference type="NCBI Taxonomy" id="1212764"/>
    <lineage>
        <taxon>Bacteria</taxon>
        <taxon>Bacillati</taxon>
        <taxon>Bacillota</taxon>
        <taxon>Bacilli</taxon>
        <taxon>Bacillales</taxon>
        <taxon>Paenibacillaceae</taxon>
        <taxon>Paenibacillus</taxon>
    </lineage>
</organism>
<evidence type="ECO:0000313" key="5">
    <source>
        <dbReference type="Proteomes" id="UP000029453"/>
    </source>
</evidence>
<evidence type="ECO:0000256" key="1">
    <source>
        <dbReference type="ARBA" id="ARBA00023125"/>
    </source>
</evidence>
<dbReference type="PANTHER" id="PTHR46558:SF11">
    <property type="entry name" value="HTH-TYPE TRANSCRIPTIONAL REGULATOR XRE"/>
    <property type="match status" value="1"/>
</dbReference>
<feature type="domain" description="HTH cro/C1-type" evidence="3">
    <location>
        <begin position="8"/>
        <end position="62"/>
    </location>
</feature>
<proteinExistence type="predicted"/>
<evidence type="ECO:0000313" key="4">
    <source>
        <dbReference type="EMBL" id="GAC41290.1"/>
    </source>
</evidence>